<dbReference type="NCBIfam" id="TIGR00112">
    <property type="entry name" value="proC"/>
    <property type="match status" value="1"/>
</dbReference>
<evidence type="ECO:0000313" key="10">
    <source>
        <dbReference type="Proteomes" id="UP000509367"/>
    </source>
</evidence>
<dbReference type="PANTHER" id="PTHR11645:SF0">
    <property type="entry name" value="PYRROLINE-5-CARBOXYLATE REDUCTASE 3"/>
    <property type="match status" value="1"/>
</dbReference>
<dbReference type="EC" id="1.5.1.2" evidence="4 5"/>
<evidence type="ECO:0000259" key="7">
    <source>
        <dbReference type="Pfam" id="PF03807"/>
    </source>
</evidence>
<dbReference type="SUPFAM" id="SSF48179">
    <property type="entry name" value="6-phosphogluconate dehydrogenase C-terminal domain-like"/>
    <property type="match status" value="1"/>
</dbReference>
<organism evidence="9 10">
    <name type="scientific">Oricola thermophila</name>
    <dbReference type="NCBI Taxonomy" id="2742145"/>
    <lineage>
        <taxon>Bacteria</taxon>
        <taxon>Pseudomonadati</taxon>
        <taxon>Pseudomonadota</taxon>
        <taxon>Alphaproteobacteria</taxon>
        <taxon>Hyphomicrobiales</taxon>
        <taxon>Ahrensiaceae</taxon>
        <taxon>Oricola</taxon>
    </lineage>
</organism>
<feature type="domain" description="Pyrroline-5-carboxylate reductase dimerisation" evidence="8">
    <location>
        <begin position="166"/>
        <end position="271"/>
    </location>
</feature>
<evidence type="ECO:0000313" key="9">
    <source>
        <dbReference type="EMBL" id="QKV19306.1"/>
    </source>
</evidence>
<keyword evidence="10" id="KW-1185">Reference proteome</keyword>
<dbReference type="SUPFAM" id="SSF51735">
    <property type="entry name" value="NAD(P)-binding Rossmann-fold domains"/>
    <property type="match status" value="1"/>
</dbReference>
<comment type="function">
    <text evidence="4">Catalyzes the reduction of 1-pyrroline-5-carboxylate (PCA) to L-proline.</text>
</comment>
<dbReference type="PIRSF" id="PIRSF000193">
    <property type="entry name" value="Pyrrol-5-carb_rd"/>
    <property type="match status" value="1"/>
</dbReference>
<dbReference type="AlphaFoldDB" id="A0A6N1VED5"/>
<keyword evidence="4" id="KW-0028">Amino-acid biosynthesis</keyword>
<dbReference type="EMBL" id="CP054836">
    <property type="protein sequence ID" value="QKV19306.1"/>
    <property type="molecule type" value="Genomic_DNA"/>
</dbReference>
<dbReference type="GO" id="GO:0004735">
    <property type="term" value="F:pyrroline-5-carboxylate reductase activity"/>
    <property type="evidence" value="ECO:0007669"/>
    <property type="project" value="UniProtKB-UniRule"/>
</dbReference>
<evidence type="ECO:0000256" key="6">
    <source>
        <dbReference type="PIRSR" id="PIRSR000193-1"/>
    </source>
</evidence>
<reference evidence="9 10" key="1">
    <citation type="submission" date="2020-06" db="EMBL/GenBank/DDBJ databases">
        <title>Oricola thermophila sp. nov. isolated from a tidal sediments.</title>
        <authorList>
            <person name="Kwon K.K."/>
            <person name="Yang S.-H."/>
            <person name="Park M.-J."/>
        </authorList>
    </citation>
    <scope>NUCLEOTIDE SEQUENCE [LARGE SCALE GENOMIC DNA]</scope>
    <source>
        <strain evidence="9 10">MEBiC13590</strain>
    </source>
</reference>
<feature type="domain" description="Pyrroline-5-carboxylate reductase catalytic N-terminal" evidence="7">
    <location>
        <begin position="8"/>
        <end position="102"/>
    </location>
</feature>
<protein>
    <recommendedName>
        <fullName evidence="4 5">Pyrroline-5-carboxylate reductase</fullName>
        <shortName evidence="4">P5C reductase</shortName>
        <shortName evidence="4">P5CR</shortName>
        <ecNumber evidence="4 5">1.5.1.2</ecNumber>
    </recommendedName>
    <alternativeName>
        <fullName evidence="4">PCA reductase</fullName>
    </alternativeName>
</protein>
<gene>
    <name evidence="4" type="primary">proC</name>
    <name evidence="9" type="ORF">HTY61_12980</name>
</gene>
<proteinExistence type="inferred from homology"/>
<dbReference type="Pfam" id="PF03807">
    <property type="entry name" value="F420_oxidored"/>
    <property type="match status" value="1"/>
</dbReference>
<dbReference type="UniPathway" id="UPA00098">
    <property type="reaction ID" value="UER00361"/>
</dbReference>
<dbReference type="Pfam" id="PF14748">
    <property type="entry name" value="P5CR_dimer"/>
    <property type="match status" value="1"/>
</dbReference>
<dbReference type="InterPro" id="IPR036291">
    <property type="entry name" value="NAD(P)-bd_dom_sf"/>
</dbReference>
<dbReference type="FunFam" id="1.10.3730.10:FF:000001">
    <property type="entry name" value="Pyrroline-5-carboxylate reductase"/>
    <property type="match status" value="1"/>
</dbReference>
<evidence type="ECO:0000256" key="5">
    <source>
        <dbReference type="NCBIfam" id="TIGR00112"/>
    </source>
</evidence>
<comment type="catalytic activity">
    <reaction evidence="4">
        <text>L-proline + NAD(+) = (S)-1-pyrroline-5-carboxylate + NADH + 2 H(+)</text>
        <dbReference type="Rhea" id="RHEA:14105"/>
        <dbReference type="ChEBI" id="CHEBI:15378"/>
        <dbReference type="ChEBI" id="CHEBI:17388"/>
        <dbReference type="ChEBI" id="CHEBI:57540"/>
        <dbReference type="ChEBI" id="CHEBI:57945"/>
        <dbReference type="ChEBI" id="CHEBI:60039"/>
        <dbReference type="EC" id="1.5.1.2"/>
    </reaction>
</comment>
<dbReference type="InterPro" id="IPR000304">
    <property type="entry name" value="Pyrroline-COOH_reductase"/>
</dbReference>
<dbReference type="InterPro" id="IPR028939">
    <property type="entry name" value="P5C_Rdtase_cat_N"/>
</dbReference>
<keyword evidence="2 4" id="KW-0521">NADP</keyword>
<name>A0A6N1VED5_9HYPH</name>
<dbReference type="InterPro" id="IPR029036">
    <property type="entry name" value="P5CR_dimer"/>
</dbReference>
<evidence type="ECO:0000256" key="4">
    <source>
        <dbReference type="HAMAP-Rule" id="MF_01925"/>
    </source>
</evidence>
<dbReference type="GO" id="GO:0055129">
    <property type="term" value="P:L-proline biosynthetic process"/>
    <property type="evidence" value="ECO:0007669"/>
    <property type="project" value="UniProtKB-UniRule"/>
</dbReference>
<dbReference type="Gene3D" id="1.10.3730.10">
    <property type="entry name" value="ProC C-terminal domain-like"/>
    <property type="match status" value="1"/>
</dbReference>
<comment type="catalytic activity">
    <reaction evidence="4">
        <text>L-proline + NADP(+) = (S)-1-pyrroline-5-carboxylate + NADPH + 2 H(+)</text>
        <dbReference type="Rhea" id="RHEA:14109"/>
        <dbReference type="ChEBI" id="CHEBI:15378"/>
        <dbReference type="ChEBI" id="CHEBI:17388"/>
        <dbReference type="ChEBI" id="CHEBI:57783"/>
        <dbReference type="ChEBI" id="CHEBI:58349"/>
        <dbReference type="ChEBI" id="CHEBI:60039"/>
        <dbReference type="EC" id="1.5.1.2"/>
    </reaction>
</comment>
<keyword evidence="4" id="KW-0641">Proline biosynthesis</keyword>
<dbReference type="KEGG" id="orm:HTY61_12980"/>
<accession>A0A6N1VED5</accession>
<comment type="subcellular location">
    <subcellularLocation>
        <location evidence="4">Cytoplasm</location>
    </subcellularLocation>
</comment>
<dbReference type="PANTHER" id="PTHR11645">
    <property type="entry name" value="PYRROLINE-5-CARBOXYLATE REDUCTASE"/>
    <property type="match status" value="1"/>
</dbReference>
<evidence type="ECO:0000256" key="3">
    <source>
        <dbReference type="ARBA" id="ARBA00023002"/>
    </source>
</evidence>
<feature type="binding site" evidence="6">
    <location>
        <begin position="73"/>
        <end position="76"/>
    </location>
    <ligand>
        <name>NADP(+)</name>
        <dbReference type="ChEBI" id="CHEBI:58349"/>
    </ligand>
</feature>
<dbReference type="RefSeq" id="WP_175277198.1">
    <property type="nucleotide sequence ID" value="NZ_CP054836.1"/>
</dbReference>
<dbReference type="InterPro" id="IPR008927">
    <property type="entry name" value="6-PGluconate_DH-like_C_sf"/>
</dbReference>
<dbReference type="GO" id="GO:0005737">
    <property type="term" value="C:cytoplasm"/>
    <property type="evidence" value="ECO:0007669"/>
    <property type="project" value="UniProtKB-SubCell"/>
</dbReference>
<keyword evidence="3 4" id="KW-0560">Oxidoreductase</keyword>
<sequence length="273" mass="27766">MAARNGVVLVGCGNMGFAMLQGWLQSGTLDAGDVTVVEPNAALRERAAGLGVATASDSSGLQDRADIALAVLAVKPQVMDAVLPAYREIVAGGATVVSVAAGIRIERFEQALGAKTPVIRVMPNTPAAVGAGMMVMCANGHVGAQAMEFARRLMAASGEVAVIEDEGLMDAVTAVSGSGPAYLFHMIEALTAAAEAAGLPDDIAAQLAGQTVYGAAVYARQSGETPARLREQVTSPGGTTAAALDVLMGDDRLTKLMTEAVEAARKRSAELGK</sequence>
<evidence type="ECO:0000256" key="2">
    <source>
        <dbReference type="ARBA" id="ARBA00022857"/>
    </source>
</evidence>
<evidence type="ECO:0000259" key="8">
    <source>
        <dbReference type="Pfam" id="PF14748"/>
    </source>
</evidence>
<dbReference type="HAMAP" id="MF_01925">
    <property type="entry name" value="P5C_reductase"/>
    <property type="match status" value="1"/>
</dbReference>
<comment type="pathway">
    <text evidence="4">Amino-acid biosynthesis; L-proline biosynthesis; L-proline from L-glutamate 5-semialdehyde: step 1/1.</text>
</comment>
<evidence type="ECO:0000256" key="1">
    <source>
        <dbReference type="ARBA" id="ARBA00005525"/>
    </source>
</evidence>
<comment type="similarity">
    <text evidence="1 4">Belongs to the pyrroline-5-carboxylate reductase family.</text>
</comment>
<dbReference type="Proteomes" id="UP000509367">
    <property type="component" value="Chromosome"/>
</dbReference>
<keyword evidence="4" id="KW-0963">Cytoplasm</keyword>
<dbReference type="Gene3D" id="3.40.50.720">
    <property type="entry name" value="NAD(P)-binding Rossmann-like Domain"/>
    <property type="match status" value="1"/>
</dbReference>